<evidence type="ECO:0000313" key="9">
    <source>
        <dbReference type="Proteomes" id="UP000182264"/>
    </source>
</evidence>
<dbReference type="GO" id="GO:0005829">
    <property type="term" value="C:cytosol"/>
    <property type="evidence" value="ECO:0007669"/>
    <property type="project" value="TreeGrafter"/>
</dbReference>
<reference evidence="8 9" key="1">
    <citation type="journal article" date="2017" name="Genome Announc.">
        <title>Complete Genome Sequences of Two Acetylene-Fermenting Pelobacter acetylenicus Strains.</title>
        <authorList>
            <person name="Sutton J.M."/>
            <person name="Baesman S.M."/>
            <person name="Fierst J.L."/>
            <person name="Poret-Peterson A.T."/>
            <person name="Oremland R.S."/>
            <person name="Dunlap D.S."/>
            <person name="Akob D.M."/>
        </authorList>
    </citation>
    <scope>NUCLEOTIDE SEQUENCE [LARGE SCALE GENOMIC DNA]</scope>
    <source>
        <strain evidence="8 9">DSM 3247</strain>
    </source>
</reference>
<dbReference type="Proteomes" id="UP000182264">
    <property type="component" value="Chromosome"/>
</dbReference>
<dbReference type="EMBL" id="CP015518">
    <property type="protein sequence ID" value="APG24881.1"/>
    <property type="molecule type" value="Genomic_DNA"/>
</dbReference>
<dbReference type="PANTHER" id="PTHR48111:SF1">
    <property type="entry name" value="TWO-COMPONENT RESPONSE REGULATOR ORR33"/>
    <property type="match status" value="1"/>
</dbReference>
<dbReference type="GO" id="GO:0000976">
    <property type="term" value="F:transcription cis-regulatory region binding"/>
    <property type="evidence" value="ECO:0007669"/>
    <property type="project" value="TreeGrafter"/>
</dbReference>
<dbReference type="Gene3D" id="3.40.50.2300">
    <property type="match status" value="1"/>
</dbReference>
<dbReference type="InterPro" id="IPR039420">
    <property type="entry name" value="WalR-like"/>
</dbReference>
<keyword evidence="4" id="KW-0238">DNA-binding</keyword>
<sequence length="129" mass="14483">MTRLLVVDDEQDIRYLFQCELEEEGYQVDAVGSAVEADAALRKHVYDLVVLDIQVGGDSGLAMLQDIIGRRKDLPVILCTAFSCYKEDFSSWLADGYVVKSSDLTELKNEIRRVLIKRGKLLQGEGANR</sequence>
<dbReference type="GO" id="GO:0032993">
    <property type="term" value="C:protein-DNA complex"/>
    <property type="evidence" value="ECO:0007669"/>
    <property type="project" value="TreeGrafter"/>
</dbReference>
<feature type="modified residue" description="4-aspartylphosphate" evidence="6">
    <location>
        <position position="52"/>
    </location>
</feature>
<dbReference type="OrthoDB" id="9788090at2"/>
<feature type="domain" description="Response regulatory" evidence="7">
    <location>
        <begin position="3"/>
        <end position="115"/>
    </location>
</feature>
<dbReference type="Pfam" id="PF00072">
    <property type="entry name" value="Response_reg"/>
    <property type="match status" value="1"/>
</dbReference>
<evidence type="ECO:0000256" key="5">
    <source>
        <dbReference type="ARBA" id="ARBA00023163"/>
    </source>
</evidence>
<evidence type="ECO:0000256" key="1">
    <source>
        <dbReference type="ARBA" id="ARBA00022553"/>
    </source>
</evidence>
<proteinExistence type="predicted"/>
<dbReference type="SUPFAM" id="SSF52172">
    <property type="entry name" value="CheY-like"/>
    <property type="match status" value="1"/>
</dbReference>
<dbReference type="AlphaFoldDB" id="A0A1L3GFZ5"/>
<accession>A0A1L3GFZ5</accession>
<evidence type="ECO:0000256" key="3">
    <source>
        <dbReference type="ARBA" id="ARBA00023015"/>
    </source>
</evidence>
<dbReference type="KEGG" id="pace:A6070_01440"/>
<name>A0A1L3GFZ5_SYNAC</name>
<keyword evidence="9" id="KW-1185">Reference proteome</keyword>
<dbReference type="InterPro" id="IPR011006">
    <property type="entry name" value="CheY-like_superfamily"/>
</dbReference>
<dbReference type="InterPro" id="IPR001789">
    <property type="entry name" value="Sig_transdc_resp-reg_receiver"/>
</dbReference>
<evidence type="ECO:0000256" key="2">
    <source>
        <dbReference type="ARBA" id="ARBA00023012"/>
    </source>
</evidence>
<evidence type="ECO:0000313" key="8">
    <source>
        <dbReference type="EMBL" id="APG24881.1"/>
    </source>
</evidence>
<dbReference type="SMART" id="SM00448">
    <property type="entry name" value="REC"/>
    <property type="match status" value="1"/>
</dbReference>
<keyword evidence="5" id="KW-0804">Transcription</keyword>
<dbReference type="STRING" id="29542.A6070_01440"/>
<keyword evidence="3" id="KW-0805">Transcription regulation</keyword>
<organism evidence="8 9">
    <name type="scientific">Syntrophotalea acetylenica</name>
    <name type="common">Pelobacter acetylenicus</name>
    <dbReference type="NCBI Taxonomy" id="29542"/>
    <lineage>
        <taxon>Bacteria</taxon>
        <taxon>Pseudomonadati</taxon>
        <taxon>Thermodesulfobacteriota</taxon>
        <taxon>Desulfuromonadia</taxon>
        <taxon>Desulfuromonadales</taxon>
        <taxon>Syntrophotaleaceae</taxon>
        <taxon>Syntrophotalea</taxon>
    </lineage>
</organism>
<gene>
    <name evidence="8" type="ORF">A7E75_07480</name>
</gene>
<keyword evidence="1 6" id="KW-0597">Phosphoprotein</keyword>
<evidence type="ECO:0000259" key="7">
    <source>
        <dbReference type="PROSITE" id="PS50110"/>
    </source>
</evidence>
<dbReference type="PANTHER" id="PTHR48111">
    <property type="entry name" value="REGULATOR OF RPOS"/>
    <property type="match status" value="1"/>
</dbReference>
<dbReference type="GO" id="GO:0000156">
    <property type="term" value="F:phosphorelay response regulator activity"/>
    <property type="evidence" value="ECO:0007669"/>
    <property type="project" value="TreeGrafter"/>
</dbReference>
<protein>
    <submittedName>
        <fullName evidence="8">Two-component system response regulator</fullName>
    </submittedName>
</protein>
<evidence type="ECO:0000256" key="4">
    <source>
        <dbReference type="ARBA" id="ARBA00023125"/>
    </source>
</evidence>
<dbReference type="GO" id="GO:0006355">
    <property type="term" value="P:regulation of DNA-templated transcription"/>
    <property type="evidence" value="ECO:0007669"/>
    <property type="project" value="TreeGrafter"/>
</dbReference>
<dbReference type="RefSeq" id="WP_072286729.1">
    <property type="nucleotide sequence ID" value="NZ_CP015455.1"/>
</dbReference>
<dbReference type="PROSITE" id="PS50110">
    <property type="entry name" value="RESPONSE_REGULATORY"/>
    <property type="match status" value="1"/>
</dbReference>
<keyword evidence="2" id="KW-0902">Two-component regulatory system</keyword>
<evidence type="ECO:0000256" key="6">
    <source>
        <dbReference type="PROSITE-ProRule" id="PRU00169"/>
    </source>
</evidence>